<keyword evidence="6" id="KW-0812">Transmembrane</keyword>
<keyword evidence="6" id="KW-0472">Membrane</keyword>
<keyword evidence="2" id="KW-0813">Transport</keyword>
<organism evidence="8 9">
    <name type="scientific">Chloropicon primus</name>
    <dbReference type="NCBI Taxonomy" id="1764295"/>
    <lineage>
        <taxon>Eukaryota</taxon>
        <taxon>Viridiplantae</taxon>
        <taxon>Chlorophyta</taxon>
        <taxon>Chloropicophyceae</taxon>
        <taxon>Chloropicales</taxon>
        <taxon>Chloropicaceae</taxon>
        <taxon>Chloropicon</taxon>
    </lineage>
</organism>
<evidence type="ECO:0000313" key="9">
    <source>
        <dbReference type="Proteomes" id="UP000316726"/>
    </source>
</evidence>
<feature type="transmembrane region" description="Helical" evidence="6">
    <location>
        <begin position="422"/>
        <end position="447"/>
    </location>
</feature>
<dbReference type="PANTHER" id="PTHR43528:SF1">
    <property type="entry name" value="ALPHA-KETOGLUTARATE PERMEASE"/>
    <property type="match status" value="1"/>
</dbReference>
<feature type="transmembrane region" description="Helical" evidence="6">
    <location>
        <begin position="490"/>
        <end position="509"/>
    </location>
</feature>
<evidence type="ECO:0000256" key="5">
    <source>
        <dbReference type="SAM" id="MobiDB-lite"/>
    </source>
</evidence>
<dbReference type="AlphaFoldDB" id="A0A5B8MYQ3"/>
<comment type="subcellular location">
    <subcellularLocation>
        <location evidence="1">Cell membrane</location>
        <topology evidence="1">Multi-pass membrane protein</topology>
    </subcellularLocation>
</comment>
<reference evidence="8 9" key="1">
    <citation type="submission" date="2018-07" db="EMBL/GenBank/DDBJ databases">
        <title>The complete nuclear genome of the prasinophyte Chloropicon primus (CCMP1205).</title>
        <authorList>
            <person name="Pombert J.-F."/>
            <person name="Otis C."/>
            <person name="Turmel M."/>
            <person name="Lemieux C."/>
        </authorList>
    </citation>
    <scope>NUCLEOTIDE SEQUENCE [LARGE SCALE GENOMIC DNA]</scope>
    <source>
        <strain evidence="8 9">CCMP1205</strain>
    </source>
</reference>
<feature type="transmembrane region" description="Helical" evidence="6">
    <location>
        <begin position="459"/>
        <end position="478"/>
    </location>
</feature>
<keyword evidence="4" id="KW-0769">Symport</keyword>
<feature type="transmembrane region" description="Helical" evidence="6">
    <location>
        <begin position="156"/>
        <end position="176"/>
    </location>
</feature>
<feature type="transmembrane region" description="Helical" evidence="6">
    <location>
        <begin position="85"/>
        <end position="107"/>
    </location>
</feature>
<name>A0A5B8MYQ3_9CHLO</name>
<dbReference type="InterPro" id="IPR011701">
    <property type="entry name" value="MFS"/>
</dbReference>
<dbReference type="STRING" id="1764295.A0A5B8MYQ3"/>
<evidence type="ECO:0000256" key="3">
    <source>
        <dbReference type="ARBA" id="ARBA00022475"/>
    </source>
</evidence>
<dbReference type="InterPro" id="IPR036259">
    <property type="entry name" value="MFS_trans_sf"/>
</dbReference>
<dbReference type="Pfam" id="PF07690">
    <property type="entry name" value="MFS_1"/>
    <property type="match status" value="1"/>
</dbReference>
<dbReference type="GO" id="GO:0005886">
    <property type="term" value="C:plasma membrane"/>
    <property type="evidence" value="ECO:0007669"/>
    <property type="project" value="UniProtKB-SubCell"/>
</dbReference>
<keyword evidence="6" id="KW-1133">Transmembrane helix</keyword>
<keyword evidence="3" id="KW-1003">Cell membrane</keyword>
<keyword evidence="9" id="KW-1185">Reference proteome</keyword>
<evidence type="ECO:0000256" key="1">
    <source>
        <dbReference type="ARBA" id="ARBA00004651"/>
    </source>
</evidence>
<feature type="transmembrane region" description="Helical" evidence="6">
    <location>
        <begin position="396"/>
        <end position="416"/>
    </location>
</feature>
<evidence type="ECO:0000313" key="8">
    <source>
        <dbReference type="EMBL" id="QDZ25186.1"/>
    </source>
</evidence>
<dbReference type="EMBL" id="CP031049">
    <property type="protein sequence ID" value="QDZ25186.1"/>
    <property type="molecule type" value="Genomic_DNA"/>
</dbReference>
<dbReference type="PROSITE" id="PS50850">
    <property type="entry name" value="MFS"/>
    <property type="match status" value="1"/>
</dbReference>
<dbReference type="PANTHER" id="PTHR43528">
    <property type="entry name" value="ALPHA-KETOGLUTARATE PERMEASE"/>
    <property type="match status" value="1"/>
</dbReference>
<sequence length="528" mass="57306">MDKLTSIPLATEDEGSNMESGAAVAHVEVEMTETDVDSRDKEKLHLLNGHKASASVKYDSSSNGESDSESDGEGQVKVVKNNMKILIISAVLGNILEWYDFGVFASFSTELSKAFFTGGRLEEMLKVYGVFASAFFARPLGGFLLGLIGDKFARTLSLQISVVAMGMSALFISVLPTNTVGSYKIGPVATFLLVGARIVQGLSTGGEMVGTMLYMVENVPETAKCFVSAIPLASAIAGTGTGYLVSAIITAVMSEENRVLYGWRIAFFLGVPAGAVGFLFRTCLSESHSFSEASKKFAKKHGNQHPFFYAVKHCTAPLVTILFLCMLVCGYYSGTTWYNEAWLEEFYTELIGEDKKLDKLEGRTINTILLFGGLSLGTLGAAYFVDRHPKIPLHSYLVFSSTSLIFLSPLALWLMARGKDDIMLVVLGQAVSISVFTFTVGILALWLTTEFPPTLQYTSIALSYNVAQCIFGGTMPYISTQISTKADNVLAPSYYVSALAFMGAVAMLATRMKSVREMHGRLHHIMNS</sequence>
<feature type="transmembrane region" description="Helical" evidence="6">
    <location>
        <begin position="307"/>
        <end position="333"/>
    </location>
</feature>
<feature type="transmembrane region" description="Helical" evidence="6">
    <location>
        <begin position="226"/>
        <end position="249"/>
    </location>
</feature>
<feature type="region of interest" description="Disordered" evidence="5">
    <location>
        <begin position="1"/>
        <end position="22"/>
    </location>
</feature>
<dbReference type="Proteomes" id="UP000316726">
    <property type="component" value="Chromosome 16"/>
</dbReference>
<proteinExistence type="predicted"/>
<dbReference type="InterPro" id="IPR020846">
    <property type="entry name" value="MFS_dom"/>
</dbReference>
<evidence type="ECO:0000256" key="2">
    <source>
        <dbReference type="ARBA" id="ARBA00022448"/>
    </source>
</evidence>
<feature type="region of interest" description="Disordered" evidence="5">
    <location>
        <begin position="55"/>
        <end position="74"/>
    </location>
</feature>
<feature type="transmembrane region" description="Helical" evidence="6">
    <location>
        <begin position="365"/>
        <end position="384"/>
    </location>
</feature>
<feature type="transmembrane region" description="Helical" evidence="6">
    <location>
        <begin position="261"/>
        <end position="280"/>
    </location>
</feature>
<feature type="domain" description="Major facilitator superfamily (MFS) profile" evidence="7">
    <location>
        <begin position="86"/>
        <end position="515"/>
    </location>
</feature>
<dbReference type="GO" id="GO:0015293">
    <property type="term" value="F:symporter activity"/>
    <property type="evidence" value="ECO:0007669"/>
    <property type="project" value="UniProtKB-KW"/>
</dbReference>
<accession>A0A5B8MYQ3</accession>
<evidence type="ECO:0000256" key="4">
    <source>
        <dbReference type="ARBA" id="ARBA00022847"/>
    </source>
</evidence>
<evidence type="ECO:0000259" key="7">
    <source>
        <dbReference type="PROSITE" id="PS50850"/>
    </source>
</evidence>
<gene>
    <name evidence="8" type="ORF">A3770_16p77040</name>
</gene>
<dbReference type="OrthoDB" id="5296287at2759"/>
<dbReference type="SUPFAM" id="SSF103473">
    <property type="entry name" value="MFS general substrate transporter"/>
    <property type="match status" value="1"/>
</dbReference>
<dbReference type="Gene3D" id="1.20.1250.20">
    <property type="entry name" value="MFS general substrate transporter like domains"/>
    <property type="match status" value="1"/>
</dbReference>
<evidence type="ECO:0000256" key="6">
    <source>
        <dbReference type="SAM" id="Phobius"/>
    </source>
</evidence>
<feature type="transmembrane region" description="Helical" evidence="6">
    <location>
        <begin position="188"/>
        <end position="214"/>
    </location>
</feature>
<feature type="transmembrane region" description="Helical" evidence="6">
    <location>
        <begin position="127"/>
        <end position="149"/>
    </location>
</feature>
<protein>
    <submittedName>
        <fullName evidence="8">MFS general substrate transporter</fullName>
    </submittedName>
</protein>
<dbReference type="InterPro" id="IPR051084">
    <property type="entry name" value="H+-coupled_symporters"/>
</dbReference>